<sequence length="92" mass="9275">MKTKNMFGILRSKGLSMKNAAMGSVAGLAVMSGSANAAVPTEITDAIIAFVADALLLLAAVGGGAVSIMAVAMLWNLGLALVPKFLKRGARA</sequence>
<keyword evidence="4" id="KW-1185">Reference proteome</keyword>
<keyword evidence="1" id="KW-0812">Transmembrane</keyword>
<dbReference type="RefSeq" id="WP_201356430.1">
    <property type="nucleotide sequence ID" value="NZ_AP014545.1"/>
</dbReference>
<dbReference type="Proteomes" id="UP000595663">
    <property type="component" value="Chromosome"/>
</dbReference>
<gene>
    <name evidence="3" type="ORF">AMJAP_1651</name>
</gene>
<keyword evidence="1" id="KW-1133">Transmembrane helix</keyword>
<name>A0A7R6PDR7_9GAMM</name>
<feature type="chain" id="PRO_5032631359" evidence="2">
    <location>
        <begin position="38"/>
        <end position="92"/>
    </location>
</feature>
<keyword evidence="2" id="KW-0732">Signal</keyword>
<evidence type="ECO:0000313" key="4">
    <source>
        <dbReference type="Proteomes" id="UP000595663"/>
    </source>
</evidence>
<dbReference type="KEGG" id="ajp:AMJAP_1651"/>
<dbReference type="EMBL" id="AP014545">
    <property type="protein sequence ID" value="BBB26246.1"/>
    <property type="molecule type" value="Genomic_DNA"/>
</dbReference>
<accession>A0A7R6PDR7</accession>
<proteinExistence type="predicted"/>
<protein>
    <submittedName>
        <fullName evidence="3">Uncharacterized protein</fullName>
    </submittedName>
</protein>
<reference evidence="3 4" key="1">
    <citation type="journal article" date="2008" name="Int. J. Syst. Evol. Microbiol.">
        <title>Amphritea japonica sp. nov. and Amphritea balenae sp. nov., isolated from the sediment adjacent to sperm whale carcasses off Kagoshima, Japan.</title>
        <authorList>
            <person name="Miyazaki M."/>
            <person name="Nogi Y."/>
            <person name="Fujiwara Y."/>
            <person name="Kawato M."/>
            <person name="Nagahama T."/>
            <person name="Kubokawa K."/>
            <person name="Horikoshi K."/>
        </authorList>
    </citation>
    <scope>NUCLEOTIDE SEQUENCE [LARGE SCALE GENOMIC DNA]</scope>
    <source>
        <strain evidence="3 4">ATCC BAA-1530</strain>
    </source>
</reference>
<feature type="signal peptide" evidence="2">
    <location>
        <begin position="1"/>
        <end position="37"/>
    </location>
</feature>
<evidence type="ECO:0000256" key="1">
    <source>
        <dbReference type="SAM" id="Phobius"/>
    </source>
</evidence>
<evidence type="ECO:0000313" key="3">
    <source>
        <dbReference type="EMBL" id="BBB26246.1"/>
    </source>
</evidence>
<feature type="transmembrane region" description="Helical" evidence="1">
    <location>
        <begin position="47"/>
        <end position="78"/>
    </location>
</feature>
<keyword evidence="1" id="KW-0472">Membrane</keyword>
<dbReference type="AlphaFoldDB" id="A0A7R6PDR7"/>
<organism evidence="3 4">
    <name type="scientific">Amphritea japonica ATCC BAA-1530</name>
    <dbReference type="NCBI Taxonomy" id="1278309"/>
    <lineage>
        <taxon>Bacteria</taxon>
        <taxon>Pseudomonadati</taxon>
        <taxon>Pseudomonadota</taxon>
        <taxon>Gammaproteobacteria</taxon>
        <taxon>Oceanospirillales</taxon>
        <taxon>Oceanospirillaceae</taxon>
        <taxon>Amphritea</taxon>
    </lineage>
</organism>
<evidence type="ECO:0000256" key="2">
    <source>
        <dbReference type="SAM" id="SignalP"/>
    </source>
</evidence>